<dbReference type="Proteomes" id="UP001189429">
    <property type="component" value="Unassembled WGS sequence"/>
</dbReference>
<feature type="compositionally biased region" description="Polar residues" evidence="1">
    <location>
        <begin position="169"/>
        <end position="186"/>
    </location>
</feature>
<organism evidence="2 3">
    <name type="scientific">Prorocentrum cordatum</name>
    <dbReference type="NCBI Taxonomy" id="2364126"/>
    <lineage>
        <taxon>Eukaryota</taxon>
        <taxon>Sar</taxon>
        <taxon>Alveolata</taxon>
        <taxon>Dinophyceae</taxon>
        <taxon>Prorocentrales</taxon>
        <taxon>Prorocentraceae</taxon>
        <taxon>Prorocentrum</taxon>
    </lineage>
</organism>
<proteinExistence type="predicted"/>
<sequence length="993" mass="106972">MAGGVRRATPSVEEFPQSKAPRRARQSKGAGSKAAARRRCDGPLDSAACARGAAAGRSEHALRGCDRCCVTFERHIQQDMPRQDCDERCRADPSFNEDFEKHIEAGRQLAEALSPAQSENGSVEVDVFYGREVSKVSVQLTQQQWNEKENPPGIAGITPEFAKVEETRAPSSTQPGASSTGPCTDIQNYSRTEVKMSTIKIHASQVAKAGGNMEVFRKEIAKEKDRAFEKARDAGLVQMDARPSGPPLQMAALAGASVNSDRSGGAAADAGALAEASRHAAARVQAVSSGGGGRGASAASALASPAPSLPMAGPASAPPIRRRPTRVLTDMGSPPGPARSVAGARDRSRSPAMSLPNLIGTQGRRTTPKAAGSAAVHNMQRDEAMKEDVVISQILDGLPNWDKVYSLKRFKPTSPSIAIMAENLCKKADAASTLVTDMCHKGRGQISTHFGDLSHEDALESFSFSTDLLSKYLKLADPPVDAIAEALMPWDPNAGAFSMFEPTLASVTGDIDSKITVSREILLDCVVLPALAGSSKIEYLRDFGRSLVKVFSRVKPTQSTGVKEYYRIVKGVGLLLHHLPNMDPRKALQETIARMTKTLVEQDPEVVDASIMDTMEKHMQRYSEIANFALGQEGCKLGSAYNDLLKRRSDVEGERKESALIIAAKAYNDRPDDATLSLLTTTIDSNKAARCETTPACEELAKAACQLVNKIPVLMVADVGAVLQRGDMGELFYQSFDRYRVATLLKDAIGGSLETSTEDAFDQFESAVMVLPSMNSHGQDELLRKYGGDIFEEFSRKVAGCVPTAEKAMACYKTMARDTAFLDADQTALTTWTDTIGSDDFSELDSHLKATLYKQFGIANRIKGRLKTLTVKKATFHMACAAVKDQTANSGHVVQRNIDAMTARGASVDDIPKAFWTEDMQLINNDMLALLDDEGWTSQKEANNIHVWTKPEPGTDTVSVRIAGVQEGPFAEYCAIGKEVALYKDRGGTGCGA</sequence>
<evidence type="ECO:0000256" key="1">
    <source>
        <dbReference type="SAM" id="MobiDB-lite"/>
    </source>
</evidence>
<evidence type="ECO:0000313" key="2">
    <source>
        <dbReference type="EMBL" id="CAK0833919.1"/>
    </source>
</evidence>
<gene>
    <name evidence="2" type="ORF">PCOR1329_LOCUS31473</name>
</gene>
<reference evidence="2" key="1">
    <citation type="submission" date="2023-10" db="EMBL/GenBank/DDBJ databases">
        <authorList>
            <person name="Chen Y."/>
            <person name="Shah S."/>
            <person name="Dougan E. K."/>
            <person name="Thang M."/>
            <person name="Chan C."/>
        </authorList>
    </citation>
    <scope>NUCLEOTIDE SEQUENCE [LARGE SCALE GENOMIC DNA]</scope>
</reference>
<protein>
    <submittedName>
        <fullName evidence="2">Uncharacterized protein</fullName>
    </submittedName>
</protein>
<comment type="caution">
    <text evidence="2">The sequence shown here is derived from an EMBL/GenBank/DDBJ whole genome shotgun (WGS) entry which is preliminary data.</text>
</comment>
<accession>A0ABN9SPW2</accession>
<dbReference type="EMBL" id="CAUYUJ010012425">
    <property type="protein sequence ID" value="CAK0833919.1"/>
    <property type="molecule type" value="Genomic_DNA"/>
</dbReference>
<feature type="region of interest" description="Disordered" evidence="1">
    <location>
        <begin position="285"/>
        <end position="369"/>
    </location>
</feature>
<evidence type="ECO:0000313" key="3">
    <source>
        <dbReference type="Proteomes" id="UP001189429"/>
    </source>
</evidence>
<feature type="compositionally biased region" description="Low complexity" evidence="1">
    <location>
        <begin position="296"/>
        <end position="319"/>
    </location>
</feature>
<feature type="region of interest" description="Disordered" evidence="1">
    <location>
        <begin position="1"/>
        <end position="43"/>
    </location>
</feature>
<feature type="region of interest" description="Disordered" evidence="1">
    <location>
        <begin position="165"/>
        <end position="186"/>
    </location>
</feature>
<name>A0ABN9SPW2_9DINO</name>
<keyword evidence="3" id="KW-1185">Reference proteome</keyword>